<reference evidence="1" key="2">
    <citation type="submission" date="2020-05" db="UniProtKB">
        <authorList>
            <consortium name="EnsemblMetazoa"/>
        </authorList>
    </citation>
    <scope>IDENTIFICATION</scope>
    <source>
        <strain evidence="1">LVP_AGWG</strain>
    </source>
</reference>
<organism evidence="1 2">
    <name type="scientific">Aedes aegypti</name>
    <name type="common">Yellowfever mosquito</name>
    <name type="synonym">Culex aegypti</name>
    <dbReference type="NCBI Taxonomy" id="7159"/>
    <lineage>
        <taxon>Eukaryota</taxon>
        <taxon>Metazoa</taxon>
        <taxon>Ecdysozoa</taxon>
        <taxon>Arthropoda</taxon>
        <taxon>Hexapoda</taxon>
        <taxon>Insecta</taxon>
        <taxon>Pterygota</taxon>
        <taxon>Neoptera</taxon>
        <taxon>Endopterygota</taxon>
        <taxon>Diptera</taxon>
        <taxon>Nematocera</taxon>
        <taxon>Culicoidea</taxon>
        <taxon>Culicidae</taxon>
        <taxon>Culicinae</taxon>
        <taxon>Aedini</taxon>
        <taxon>Aedes</taxon>
        <taxon>Stegomyia</taxon>
    </lineage>
</organism>
<name>A0A6I8U5R0_AEDAE</name>
<proteinExistence type="predicted"/>
<protein>
    <submittedName>
        <fullName evidence="1">Uncharacterized protein</fullName>
    </submittedName>
</protein>
<dbReference type="Proteomes" id="UP000008820">
    <property type="component" value="Chromosome 1"/>
</dbReference>
<dbReference type="InParanoid" id="A0A6I8U5R0"/>
<dbReference type="AlphaFoldDB" id="A0A6I8U5R0"/>
<gene>
    <name evidence="1" type="primary">110674465</name>
</gene>
<keyword evidence="2" id="KW-1185">Reference proteome</keyword>
<accession>A0A6I8U5R0</accession>
<sequence>MKPVLVCTIVIFNIVLSVSSAEVYSIANQKGDYVRKEAIKADLPGVESVKVLKPGFPTTGSNSQNKEIGNINTIIKMPMISKTVLQPGGNMGARNSSGTIKGIIGRLTKPLQCFGSQPAVPLVDATGPLEGDGDSKFIKLPMRPVVISDAPKPSN</sequence>
<evidence type="ECO:0000313" key="2">
    <source>
        <dbReference type="Proteomes" id="UP000008820"/>
    </source>
</evidence>
<evidence type="ECO:0000313" key="1">
    <source>
        <dbReference type="EnsemblMetazoa" id="AAEL024582-PA"/>
    </source>
</evidence>
<dbReference type="EnsemblMetazoa" id="AAEL024582-RA">
    <property type="protein sequence ID" value="AAEL024582-PA"/>
    <property type="gene ID" value="AAEL024582"/>
</dbReference>
<reference evidence="1 2" key="1">
    <citation type="submission" date="2017-06" db="EMBL/GenBank/DDBJ databases">
        <title>Aedes aegypti genome working group (AGWG) sequencing and assembly.</title>
        <authorList>
            <consortium name="Aedes aegypti Genome Working Group (AGWG)"/>
            <person name="Matthews B.J."/>
        </authorList>
    </citation>
    <scope>NUCLEOTIDE SEQUENCE [LARGE SCALE GENOMIC DNA]</scope>
    <source>
        <strain evidence="1 2">LVP_AGWG</strain>
    </source>
</reference>